<dbReference type="GO" id="GO:0061709">
    <property type="term" value="P:reticulophagy"/>
    <property type="evidence" value="ECO:0007669"/>
    <property type="project" value="TreeGrafter"/>
</dbReference>
<dbReference type="Gene3D" id="1.10.510.10">
    <property type="entry name" value="Transferase(Phosphotransferase) domain 1"/>
    <property type="match status" value="1"/>
</dbReference>
<evidence type="ECO:0000313" key="12">
    <source>
        <dbReference type="EMBL" id="GCB26214.1"/>
    </source>
</evidence>
<dbReference type="GO" id="GO:0034045">
    <property type="term" value="C:phagophore assembly site membrane"/>
    <property type="evidence" value="ECO:0007669"/>
    <property type="project" value="UniProtKB-SubCell"/>
</dbReference>
<dbReference type="STRING" id="105351.A0A401L3W9"/>
<evidence type="ECO:0000259" key="11">
    <source>
        <dbReference type="PROSITE" id="PS50011"/>
    </source>
</evidence>
<keyword evidence="12" id="KW-0675">Receptor</keyword>
<dbReference type="GO" id="GO:0000422">
    <property type="term" value="P:autophagy of mitochondrion"/>
    <property type="evidence" value="ECO:0007669"/>
    <property type="project" value="TreeGrafter"/>
</dbReference>
<dbReference type="CDD" id="cd00180">
    <property type="entry name" value="PKc"/>
    <property type="match status" value="1"/>
</dbReference>
<keyword evidence="13" id="KW-1185">Reference proteome</keyword>
<dbReference type="GO" id="GO:0042594">
    <property type="term" value="P:response to starvation"/>
    <property type="evidence" value="ECO:0007669"/>
    <property type="project" value="TreeGrafter"/>
</dbReference>
<proteinExistence type="predicted"/>
<accession>A0A401L3W9</accession>
<dbReference type="PANTHER" id="PTHR24348">
    <property type="entry name" value="SERINE/THREONINE-PROTEIN KINASE UNC-51-RELATED"/>
    <property type="match status" value="1"/>
</dbReference>
<comment type="subcellular location">
    <subcellularLocation>
        <location evidence="1">Preautophagosomal structure membrane</location>
        <topology evidence="1">Peripheral membrane protein</topology>
    </subcellularLocation>
</comment>
<evidence type="ECO:0000256" key="8">
    <source>
        <dbReference type="ARBA" id="ARBA00030237"/>
    </source>
</evidence>
<dbReference type="Proteomes" id="UP000286921">
    <property type="component" value="Unassembled WGS sequence"/>
</dbReference>
<dbReference type="GO" id="GO:0034727">
    <property type="term" value="P:piecemeal microautophagy of the nucleus"/>
    <property type="evidence" value="ECO:0007669"/>
    <property type="project" value="TreeGrafter"/>
</dbReference>
<evidence type="ECO:0000256" key="4">
    <source>
        <dbReference type="ARBA" id="ARBA00022679"/>
    </source>
</evidence>
<evidence type="ECO:0000256" key="2">
    <source>
        <dbReference type="ARBA" id="ARBA00012513"/>
    </source>
</evidence>
<dbReference type="PANTHER" id="PTHR24348:SF22">
    <property type="entry name" value="NON-SPECIFIC SERINE_THREONINE PROTEIN KINASE"/>
    <property type="match status" value="1"/>
</dbReference>
<dbReference type="GO" id="GO:0010506">
    <property type="term" value="P:regulation of autophagy"/>
    <property type="evidence" value="ECO:0007669"/>
    <property type="project" value="InterPro"/>
</dbReference>
<keyword evidence="6" id="KW-0418">Kinase</keyword>
<keyword evidence="3" id="KW-0723">Serine/threonine-protein kinase</keyword>
<dbReference type="InterPro" id="IPR011009">
    <property type="entry name" value="Kinase-like_dom_sf"/>
</dbReference>
<evidence type="ECO:0000256" key="6">
    <source>
        <dbReference type="ARBA" id="ARBA00022777"/>
    </source>
</evidence>
<dbReference type="GO" id="GO:0005776">
    <property type="term" value="C:autophagosome"/>
    <property type="evidence" value="ECO:0007669"/>
    <property type="project" value="TreeGrafter"/>
</dbReference>
<evidence type="ECO:0000256" key="5">
    <source>
        <dbReference type="ARBA" id="ARBA00022741"/>
    </source>
</evidence>
<organism evidence="12 13">
    <name type="scientific">Aspergillus awamori</name>
    <name type="common">Black koji mold</name>
    <dbReference type="NCBI Taxonomy" id="105351"/>
    <lineage>
        <taxon>Eukaryota</taxon>
        <taxon>Fungi</taxon>
        <taxon>Dikarya</taxon>
        <taxon>Ascomycota</taxon>
        <taxon>Pezizomycotina</taxon>
        <taxon>Eurotiomycetes</taxon>
        <taxon>Eurotiomycetidae</taxon>
        <taxon>Eurotiales</taxon>
        <taxon>Aspergillaceae</taxon>
        <taxon>Aspergillus</taxon>
    </lineage>
</organism>
<dbReference type="InterPro" id="IPR045269">
    <property type="entry name" value="Atg1-like"/>
</dbReference>
<dbReference type="AlphaFoldDB" id="A0A401L3W9"/>
<gene>
    <name evidence="12" type="ORF">AAWM_09099</name>
</gene>
<evidence type="ECO:0000256" key="7">
    <source>
        <dbReference type="ARBA" id="ARBA00022840"/>
    </source>
</evidence>
<keyword evidence="4" id="KW-0808">Transferase</keyword>
<evidence type="ECO:0000256" key="3">
    <source>
        <dbReference type="ARBA" id="ARBA00022527"/>
    </source>
</evidence>
<sequence>MNKPGVKEYREYCPPGVKHVIASGGSAWIGEVDESTVLKYPLAPDNTDVVSWLETERKLLEFVGHHEHIIKVKGCTENGWLYLERATNGNLDDYYLRPAYPHPSPSLEQRIAWCREIAEAVAWVHSRGVIHCDIQPRNILLDEGLRTKLADFQGRHVPENGTVLLDGWSSEPCRFYCPRRDPFDADVQTDLFALGCTIYFIMMRHALFPDIADGEAGWFEKIEYRLSTQQFSDDTHSCSDITRKCLYKEYDSADDLLLDLEIVREVLFNADCD</sequence>
<dbReference type="GO" id="GO:0000045">
    <property type="term" value="P:autophagosome assembly"/>
    <property type="evidence" value="ECO:0007669"/>
    <property type="project" value="TreeGrafter"/>
</dbReference>
<comment type="caution">
    <text evidence="12">The sequence shown here is derived from an EMBL/GenBank/DDBJ whole genome shotgun (WGS) entry which is preliminary data.</text>
</comment>
<dbReference type="EC" id="2.7.11.1" evidence="2"/>
<reference evidence="12 13" key="1">
    <citation type="submission" date="2016-09" db="EMBL/GenBank/DDBJ databases">
        <title>Aspergillus awamori IFM 58123T.</title>
        <authorList>
            <person name="Kusuya Y."/>
            <person name="Shimizu M."/>
            <person name="Takahashi H."/>
            <person name="Yaguchi T."/>
        </authorList>
    </citation>
    <scope>NUCLEOTIDE SEQUENCE [LARGE SCALE GENOMIC DNA]</scope>
    <source>
        <strain evidence="12 13">IFM 58123</strain>
    </source>
</reference>
<feature type="domain" description="Protein kinase" evidence="11">
    <location>
        <begin position="1"/>
        <end position="267"/>
    </location>
</feature>
<dbReference type="SUPFAM" id="SSF56112">
    <property type="entry name" value="Protein kinase-like (PK-like)"/>
    <property type="match status" value="1"/>
</dbReference>
<evidence type="ECO:0000256" key="10">
    <source>
        <dbReference type="ARBA" id="ARBA00048679"/>
    </source>
</evidence>
<dbReference type="InterPro" id="IPR000719">
    <property type="entry name" value="Prot_kinase_dom"/>
</dbReference>
<keyword evidence="5" id="KW-0547">Nucleotide-binding</keyword>
<protein>
    <recommendedName>
        <fullName evidence="2">non-specific serine/threonine protein kinase</fullName>
        <ecNumber evidence="2">2.7.11.1</ecNumber>
    </recommendedName>
    <alternativeName>
        <fullName evidence="8">Autophagy-related protein 1</fullName>
    </alternativeName>
</protein>
<keyword evidence="7" id="KW-0067">ATP-binding</keyword>
<evidence type="ECO:0000256" key="1">
    <source>
        <dbReference type="ARBA" id="ARBA00004623"/>
    </source>
</evidence>
<dbReference type="EMBL" id="BDHI01000028">
    <property type="protein sequence ID" value="GCB26214.1"/>
    <property type="molecule type" value="Genomic_DNA"/>
</dbReference>
<dbReference type="GO" id="GO:0004674">
    <property type="term" value="F:protein serine/threonine kinase activity"/>
    <property type="evidence" value="ECO:0007669"/>
    <property type="project" value="UniProtKB-KW"/>
</dbReference>
<name>A0A401L3W9_ASPAW</name>
<dbReference type="GO" id="GO:0005829">
    <property type="term" value="C:cytosol"/>
    <property type="evidence" value="ECO:0007669"/>
    <property type="project" value="TreeGrafter"/>
</dbReference>
<dbReference type="GO" id="GO:0005524">
    <property type="term" value="F:ATP binding"/>
    <property type="evidence" value="ECO:0007669"/>
    <property type="project" value="UniProtKB-KW"/>
</dbReference>
<dbReference type="PROSITE" id="PS50011">
    <property type="entry name" value="PROTEIN_KINASE_DOM"/>
    <property type="match status" value="1"/>
</dbReference>
<evidence type="ECO:0000313" key="13">
    <source>
        <dbReference type="Proteomes" id="UP000286921"/>
    </source>
</evidence>
<evidence type="ECO:0000256" key="9">
    <source>
        <dbReference type="ARBA" id="ARBA00047899"/>
    </source>
</evidence>
<comment type="catalytic activity">
    <reaction evidence="10">
        <text>L-seryl-[protein] + ATP = O-phospho-L-seryl-[protein] + ADP + H(+)</text>
        <dbReference type="Rhea" id="RHEA:17989"/>
        <dbReference type="Rhea" id="RHEA-COMP:9863"/>
        <dbReference type="Rhea" id="RHEA-COMP:11604"/>
        <dbReference type="ChEBI" id="CHEBI:15378"/>
        <dbReference type="ChEBI" id="CHEBI:29999"/>
        <dbReference type="ChEBI" id="CHEBI:30616"/>
        <dbReference type="ChEBI" id="CHEBI:83421"/>
        <dbReference type="ChEBI" id="CHEBI:456216"/>
        <dbReference type="EC" id="2.7.11.1"/>
    </reaction>
</comment>
<comment type="catalytic activity">
    <reaction evidence="9">
        <text>L-threonyl-[protein] + ATP = O-phospho-L-threonyl-[protein] + ADP + H(+)</text>
        <dbReference type="Rhea" id="RHEA:46608"/>
        <dbReference type="Rhea" id="RHEA-COMP:11060"/>
        <dbReference type="Rhea" id="RHEA-COMP:11605"/>
        <dbReference type="ChEBI" id="CHEBI:15378"/>
        <dbReference type="ChEBI" id="CHEBI:30013"/>
        <dbReference type="ChEBI" id="CHEBI:30616"/>
        <dbReference type="ChEBI" id="CHEBI:61977"/>
        <dbReference type="ChEBI" id="CHEBI:456216"/>
        <dbReference type="EC" id="2.7.11.1"/>
    </reaction>
</comment>
<dbReference type="Pfam" id="PF00069">
    <property type="entry name" value="Pkinase"/>
    <property type="match status" value="1"/>
</dbReference>